<feature type="transmembrane region" description="Helical" evidence="9">
    <location>
        <begin position="261"/>
        <end position="282"/>
    </location>
</feature>
<evidence type="ECO:0000256" key="5">
    <source>
        <dbReference type="ARBA" id="ARBA00022692"/>
    </source>
</evidence>
<evidence type="ECO:0000313" key="12">
    <source>
        <dbReference type="Proteomes" id="UP001596288"/>
    </source>
</evidence>
<keyword evidence="6 9" id="KW-1133">Transmembrane helix</keyword>
<evidence type="ECO:0000256" key="2">
    <source>
        <dbReference type="ARBA" id="ARBA00022448"/>
    </source>
</evidence>
<dbReference type="InterPro" id="IPR051088">
    <property type="entry name" value="PTS_Sugar-EIIC/EIIB"/>
</dbReference>
<protein>
    <recommendedName>
        <fullName evidence="8">Permease IIC component</fullName>
    </recommendedName>
</protein>
<dbReference type="RefSeq" id="WP_223876470.1">
    <property type="nucleotide sequence ID" value="NZ_BJDF01000004.1"/>
</dbReference>
<evidence type="ECO:0000259" key="10">
    <source>
        <dbReference type="PROSITE" id="PS51105"/>
    </source>
</evidence>
<feature type="domain" description="PTS EIIC type-3" evidence="10">
    <location>
        <begin position="32"/>
        <end position="445"/>
    </location>
</feature>
<accession>A0ABW1RHR4</accession>
<feature type="transmembrane region" description="Helical" evidence="9">
    <location>
        <begin position="425"/>
        <end position="443"/>
    </location>
</feature>
<gene>
    <name evidence="11" type="ORF">ACFQAV_00785</name>
</gene>
<feature type="transmembrane region" description="Helical" evidence="9">
    <location>
        <begin position="214"/>
        <end position="234"/>
    </location>
</feature>
<feature type="transmembrane region" description="Helical" evidence="9">
    <location>
        <begin position="385"/>
        <end position="405"/>
    </location>
</feature>
<sequence>MAAFFFEGYNFLEYHLKRIAGVFMKVQFNNKLEERLVRGTLKVQKLLIYRIIQRTLLLIFPFALFGSFIKIIQTIVLGKEGFLTDVFPTFNNDYIYRLIENIANALYNLSLGWVSVIAIFGAAKYTAKYYHRDDQLAGITAISSLLIMDYAYSKVQPFSFHPNILGMRGLLFAIVSGMIIGWIFKKFSRPAPNLEKGQPTTGILERTFISLKPIIISLIIAIIFSTLINVTYYSEAPGNFINALSTEYTSSNNWTQLGKTLIFSIYTLIMSFFGWSGTYSALGMEKMDVLSTINLNYALQKHTAWNAPNPFTSSTLYHAFATFGGTGSILGLIIAILIVSKDKDFQTVARWAMIPSVFNISSGVITGIPVLFNVIFLIPFLLAPLANMLMAAIAITLHLMPPSVYPVPVGTPGPLIAFIGTNGSWQALGFSILAIIISVYIYIPFVKMAAKVKLLDNPGIEEGEV</sequence>
<dbReference type="Pfam" id="PF02378">
    <property type="entry name" value="PTS_EIIC"/>
    <property type="match status" value="1"/>
</dbReference>
<dbReference type="PANTHER" id="PTHR33989:SF4">
    <property type="entry name" value="PTS SYSTEM N,N'-DIACETYLCHITOBIOSE-SPECIFIC EIIC COMPONENT"/>
    <property type="match status" value="1"/>
</dbReference>
<feature type="transmembrane region" description="Helical" evidence="9">
    <location>
        <begin position="105"/>
        <end position="123"/>
    </location>
</feature>
<dbReference type="PANTHER" id="PTHR33989">
    <property type="match status" value="1"/>
</dbReference>
<evidence type="ECO:0000256" key="4">
    <source>
        <dbReference type="ARBA" id="ARBA00022597"/>
    </source>
</evidence>
<evidence type="ECO:0000256" key="6">
    <source>
        <dbReference type="ARBA" id="ARBA00022989"/>
    </source>
</evidence>
<keyword evidence="7 8" id="KW-0472">Membrane</keyword>
<feature type="transmembrane region" description="Helical" evidence="9">
    <location>
        <begin position="316"/>
        <end position="339"/>
    </location>
</feature>
<evidence type="ECO:0000256" key="9">
    <source>
        <dbReference type="SAM" id="Phobius"/>
    </source>
</evidence>
<comment type="subcellular location">
    <subcellularLocation>
        <location evidence="1">Cell membrane</location>
        <topology evidence="1">Multi-pass membrane protein</topology>
    </subcellularLocation>
</comment>
<organism evidence="11 12">
    <name type="scientific">Companilactobacillus huachuanensis</name>
    <dbReference type="NCBI Taxonomy" id="2559914"/>
    <lineage>
        <taxon>Bacteria</taxon>
        <taxon>Bacillati</taxon>
        <taxon>Bacillota</taxon>
        <taxon>Bacilli</taxon>
        <taxon>Lactobacillales</taxon>
        <taxon>Lactobacillaceae</taxon>
        <taxon>Companilactobacillus</taxon>
    </lineage>
</organism>
<dbReference type="InterPro" id="IPR004796">
    <property type="entry name" value="PTS_IIC_cello"/>
</dbReference>
<dbReference type="InterPro" id="IPR003352">
    <property type="entry name" value="PTS_EIIC"/>
</dbReference>
<evidence type="ECO:0000313" key="11">
    <source>
        <dbReference type="EMBL" id="MFC6175351.1"/>
    </source>
</evidence>
<dbReference type="PIRSF" id="PIRSF006351">
    <property type="entry name" value="PTS_EIIC-Cellobiose"/>
    <property type="match status" value="1"/>
</dbReference>
<comment type="caution">
    <text evidence="11">The sequence shown here is derived from an EMBL/GenBank/DDBJ whole genome shotgun (WGS) entry which is preliminary data.</text>
</comment>
<feature type="transmembrane region" description="Helical" evidence="9">
    <location>
        <begin position="135"/>
        <end position="152"/>
    </location>
</feature>
<keyword evidence="4 8" id="KW-0762">Sugar transport</keyword>
<feature type="transmembrane region" description="Helical" evidence="9">
    <location>
        <begin position="55"/>
        <end position="76"/>
    </location>
</feature>
<evidence type="ECO:0000256" key="3">
    <source>
        <dbReference type="ARBA" id="ARBA00022475"/>
    </source>
</evidence>
<dbReference type="EMBL" id="JBHSSF010000005">
    <property type="protein sequence ID" value="MFC6175351.1"/>
    <property type="molecule type" value="Genomic_DNA"/>
</dbReference>
<name>A0ABW1RHR4_9LACO</name>
<dbReference type="PROSITE" id="PS51105">
    <property type="entry name" value="PTS_EIIC_TYPE_3"/>
    <property type="match status" value="1"/>
</dbReference>
<keyword evidence="2 8" id="KW-0813">Transport</keyword>
<feature type="transmembrane region" description="Helical" evidence="9">
    <location>
        <begin position="164"/>
        <end position="184"/>
    </location>
</feature>
<evidence type="ECO:0000256" key="8">
    <source>
        <dbReference type="PIRNR" id="PIRNR006351"/>
    </source>
</evidence>
<proteinExistence type="predicted"/>
<feature type="transmembrane region" description="Helical" evidence="9">
    <location>
        <begin position="351"/>
        <end position="378"/>
    </location>
</feature>
<keyword evidence="12" id="KW-1185">Reference proteome</keyword>
<dbReference type="Proteomes" id="UP001596288">
    <property type="component" value="Unassembled WGS sequence"/>
</dbReference>
<evidence type="ECO:0000256" key="1">
    <source>
        <dbReference type="ARBA" id="ARBA00004651"/>
    </source>
</evidence>
<keyword evidence="5 9" id="KW-0812">Transmembrane</keyword>
<evidence type="ECO:0000256" key="7">
    <source>
        <dbReference type="ARBA" id="ARBA00023136"/>
    </source>
</evidence>
<reference evidence="12" key="1">
    <citation type="journal article" date="2019" name="Int. J. Syst. Evol. Microbiol.">
        <title>The Global Catalogue of Microorganisms (GCM) 10K type strain sequencing project: providing services to taxonomists for standard genome sequencing and annotation.</title>
        <authorList>
            <consortium name="The Broad Institute Genomics Platform"/>
            <consortium name="The Broad Institute Genome Sequencing Center for Infectious Disease"/>
            <person name="Wu L."/>
            <person name="Ma J."/>
        </authorList>
    </citation>
    <scope>NUCLEOTIDE SEQUENCE [LARGE SCALE GENOMIC DNA]</scope>
    <source>
        <strain evidence="12">CCM 8927</strain>
    </source>
</reference>
<keyword evidence="3 8" id="KW-1003">Cell membrane</keyword>
<comment type="function">
    <text evidence="8">The phosphoenolpyruvate-dependent sugar phosphotransferase system (PTS), a major carbohydrate active -transport system, catalyzes the phosphorylation of incoming sugar substrates concomitant with their translocation across the cell membrane.</text>
</comment>
<dbReference type="InterPro" id="IPR004501">
    <property type="entry name" value="PTS_EIIC_3"/>
</dbReference>